<sequence>MDTWGTSGQPVRDFTLYSGTLGTAFLLFKAYEVTENKADMLLRLEIVKACDYASRSNSSDHPDEFLYGRSGFLWACSFINKHIGDGTIPKTKMLAVADEIMKNGRVMAKEGGPPLMFEWYGERYCGAAHGLAGIMHGLMDVELAPDQVNDVKRTLYYMIKNRFLSGN</sequence>
<evidence type="ECO:0000313" key="2">
    <source>
        <dbReference type="Proteomes" id="UP001154282"/>
    </source>
</evidence>
<dbReference type="PANTHER" id="PTHR12736">
    <property type="entry name" value="LANC-LIKE PROTEIN"/>
    <property type="match status" value="1"/>
</dbReference>
<dbReference type="GO" id="GO:0031179">
    <property type="term" value="P:peptide modification"/>
    <property type="evidence" value="ECO:0007669"/>
    <property type="project" value="InterPro"/>
</dbReference>
<name>A0AAV0NQN9_9ROSI</name>
<dbReference type="PANTHER" id="PTHR12736:SF22">
    <property type="entry name" value="LANC-LIKE PROTEIN GCL2"/>
    <property type="match status" value="1"/>
</dbReference>
<comment type="caution">
    <text evidence="1">The sequence shown here is derived from an EMBL/GenBank/DDBJ whole genome shotgun (WGS) entry which is preliminary data.</text>
</comment>
<dbReference type="Proteomes" id="UP001154282">
    <property type="component" value="Unassembled WGS sequence"/>
</dbReference>
<organism evidence="1 2">
    <name type="scientific">Linum tenue</name>
    <dbReference type="NCBI Taxonomy" id="586396"/>
    <lineage>
        <taxon>Eukaryota</taxon>
        <taxon>Viridiplantae</taxon>
        <taxon>Streptophyta</taxon>
        <taxon>Embryophyta</taxon>
        <taxon>Tracheophyta</taxon>
        <taxon>Spermatophyta</taxon>
        <taxon>Magnoliopsida</taxon>
        <taxon>eudicotyledons</taxon>
        <taxon>Gunneridae</taxon>
        <taxon>Pentapetalae</taxon>
        <taxon>rosids</taxon>
        <taxon>fabids</taxon>
        <taxon>Malpighiales</taxon>
        <taxon>Linaceae</taxon>
        <taxon>Linum</taxon>
    </lineage>
</organism>
<dbReference type="Pfam" id="PF05147">
    <property type="entry name" value="LANC_like"/>
    <property type="match status" value="1"/>
</dbReference>
<keyword evidence="2" id="KW-1185">Reference proteome</keyword>
<dbReference type="GO" id="GO:0005886">
    <property type="term" value="C:plasma membrane"/>
    <property type="evidence" value="ECO:0007669"/>
    <property type="project" value="TreeGrafter"/>
</dbReference>
<dbReference type="EMBL" id="CAMGYJ010000008">
    <property type="protein sequence ID" value="CAI0460968.1"/>
    <property type="molecule type" value="Genomic_DNA"/>
</dbReference>
<reference evidence="1" key="1">
    <citation type="submission" date="2022-08" db="EMBL/GenBank/DDBJ databases">
        <authorList>
            <person name="Gutierrez-Valencia J."/>
        </authorList>
    </citation>
    <scope>NUCLEOTIDE SEQUENCE</scope>
</reference>
<dbReference type="Gene3D" id="1.50.10.10">
    <property type="match status" value="1"/>
</dbReference>
<dbReference type="InterPro" id="IPR012341">
    <property type="entry name" value="6hp_glycosidase-like_sf"/>
</dbReference>
<proteinExistence type="predicted"/>
<gene>
    <name evidence="1" type="ORF">LITE_LOCUS34717</name>
</gene>
<protein>
    <submittedName>
        <fullName evidence="1">Uncharacterized protein</fullName>
    </submittedName>
</protein>
<dbReference type="AlphaFoldDB" id="A0AAV0NQN9"/>
<dbReference type="InterPro" id="IPR007822">
    <property type="entry name" value="LANC-like"/>
</dbReference>
<dbReference type="GO" id="GO:0005975">
    <property type="term" value="P:carbohydrate metabolic process"/>
    <property type="evidence" value="ECO:0007669"/>
    <property type="project" value="InterPro"/>
</dbReference>
<dbReference type="PRINTS" id="PR01950">
    <property type="entry name" value="LANCSUPER"/>
</dbReference>
<dbReference type="SUPFAM" id="SSF158745">
    <property type="entry name" value="LanC-like"/>
    <property type="match status" value="1"/>
</dbReference>
<accession>A0AAV0NQN9</accession>
<evidence type="ECO:0000313" key="1">
    <source>
        <dbReference type="EMBL" id="CAI0460968.1"/>
    </source>
</evidence>